<evidence type="ECO:0000256" key="5">
    <source>
        <dbReference type="ARBA" id="ARBA00022989"/>
    </source>
</evidence>
<evidence type="ECO:0000313" key="10">
    <source>
        <dbReference type="Proteomes" id="UP000272528"/>
    </source>
</evidence>
<feature type="transmembrane region" description="Helical" evidence="7">
    <location>
        <begin position="16"/>
        <end position="39"/>
    </location>
</feature>
<dbReference type="PANTHER" id="PTHR30193:SF1">
    <property type="entry name" value="ABC TRANSPORTER PERMEASE PROTEIN YESP-RELATED"/>
    <property type="match status" value="1"/>
</dbReference>
<protein>
    <submittedName>
        <fullName evidence="9">Sugar ABC transporter permease</fullName>
    </submittedName>
</protein>
<evidence type="ECO:0000259" key="8">
    <source>
        <dbReference type="PROSITE" id="PS50928"/>
    </source>
</evidence>
<feature type="transmembrane region" description="Helical" evidence="7">
    <location>
        <begin position="205"/>
        <end position="227"/>
    </location>
</feature>
<dbReference type="SUPFAM" id="SSF161098">
    <property type="entry name" value="MetI-like"/>
    <property type="match status" value="1"/>
</dbReference>
<organism evidence="9 10">
    <name type="scientific">Paenibacillus albus</name>
    <dbReference type="NCBI Taxonomy" id="2495582"/>
    <lineage>
        <taxon>Bacteria</taxon>
        <taxon>Bacillati</taxon>
        <taxon>Bacillota</taxon>
        <taxon>Bacilli</taxon>
        <taxon>Bacillales</taxon>
        <taxon>Paenibacillaceae</taxon>
        <taxon>Paenibacillus</taxon>
    </lineage>
</organism>
<feature type="transmembrane region" description="Helical" evidence="7">
    <location>
        <begin position="265"/>
        <end position="285"/>
    </location>
</feature>
<name>A0A3Q8X8K6_9BACL</name>
<sequence>MAQSHKKYRLARREAIVGYCFASPWLIGLIVFVLFPVIASLKYSFMDYDILQPARWVGFANYKELFHDNLFWRSLYNTLYFVVFSVPLSIILGLAIALLLNTEINGIAIYRTLYYIPSIVPVVASSILWAWIFDPNFGILTNFVHLFNLPAPGWLSDPFWAKNSLILMSLWGAGSGMIIYLAGLKNIPKSYYEAAEIDGSGTIGKFFNITLPLITPTLFFQLIIGMIGSFQVFTQSYIITGGGPNDSTLFYVLYLYNNAFRFWKMGYASALAWVLFVIIMLLTWINLKLAKRWVTYDQM</sequence>
<accession>A0A3Q8X8K6</accession>
<comment type="subcellular location">
    <subcellularLocation>
        <location evidence="1 7">Cell membrane</location>
        <topology evidence="1 7">Multi-pass membrane protein</topology>
    </subcellularLocation>
</comment>
<gene>
    <name evidence="9" type="ORF">EJC50_26965</name>
</gene>
<evidence type="ECO:0000256" key="6">
    <source>
        <dbReference type="ARBA" id="ARBA00023136"/>
    </source>
</evidence>
<feature type="domain" description="ABC transmembrane type-1" evidence="8">
    <location>
        <begin position="75"/>
        <end position="286"/>
    </location>
</feature>
<evidence type="ECO:0000313" key="9">
    <source>
        <dbReference type="EMBL" id="AZN42930.1"/>
    </source>
</evidence>
<keyword evidence="4 7" id="KW-0812">Transmembrane</keyword>
<dbReference type="GO" id="GO:0005886">
    <property type="term" value="C:plasma membrane"/>
    <property type="evidence" value="ECO:0007669"/>
    <property type="project" value="UniProtKB-SubCell"/>
</dbReference>
<dbReference type="InterPro" id="IPR051393">
    <property type="entry name" value="ABC_transporter_permease"/>
</dbReference>
<dbReference type="Proteomes" id="UP000272528">
    <property type="component" value="Chromosome"/>
</dbReference>
<dbReference type="PROSITE" id="PS50928">
    <property type="entry name" value="ABC_TM1"/>
    <property type="match status" value="1"/>
</dbReference>
<dbReference type="RefSeq" id="WP_126019048.1">
    <property type="nucleotide sequence ID" value="NZ_CP034437.1"/>
</dbReference>
<feature type="transmembrane region" description="Helical" evidence="7">
    <location>
        <begin position="79"/>
        <end position="100"/>
    </location>
</feature>
<keyword evidence="6 7" id="KW-0472">Membrane</keyword>
<evidence type="ECO:0000256" key="1">
    <source>
        <dbReference type="ARBA" id="ARBA00004651"/>
    </source>
</evidence>
<dbReference type="Pfam" id="PF00528">
    <property type="entry name" value="BPD_transp_1"/>
    <property type="match status" value="1"/>
</dbReference>
<dbReference type="Gene3D" id="1.10.3720.10">
    <property type="entry name" value="MetI-like"/>
    <property type="match status" value="1"/>
</dbReference>
<dbReference type="GO" id="GO:0055085">
    <property type="term" value="P:transmembrane transport"/>
    <property type="evidence" value="ECO:0007669"/>
    <property type="project" value="InterPro"/>
</dbReference>
<dbReference type="PANTHER" id="PTHR30193">
    <property type="entry name" value="ABC TRANSPORTER PERMEASE PROTEIN"/>
    <property type="match status" value="1"/>
</dbReference>
<dbReference type="InterPro" id="IPR035906">
    <property type="entry name" value="MetI-like_sf"/>
</dbReference>
<dbReference type="EMBL" id="CP034437">
    <property type="protein sequence ID" value="AZN42930.1"/>
    <property type="molecule type" value="Genomic_DNA"/>
</dbReference>
<dbReference type="CDD" id="cd06261">
    <property type="entry name" value="TM_PBP2"/>
    <property type="match status" value="1"/>
</dbReference>
<dbReference type="OrthoDB" id="9788108at2"/>
<dbReference type="AlphaFoldDB" id="A0A3Q8X8K6"/>
<keyword evidence="10" id="KW-1185">Reference proteome</keyword>
<comment type="similarity">
    <text evidence="7">Belongs to the binding-protein-dependent transport system permease family.</text>
</comment>
<dbReference type="KEGG" id="palb:EJC50_26965"/>
<feature type="transmembrane region" description="Helical" evidence="7">
    <location>
        <begin position="165"/>
        <end position="184"/>
    </location>
</feature>
<evidence type="ECO:0000256" key="4">
    <source>
        <dbReference type="ARBA" id="ARBA00022692"/>
    </source>
</evidence>
<feature type="transmembrane region" description="Helical" evidence="7">
    <location>
        <begin position="112"/>
        <end position="132"/>
    </location>
</feature>
<reference evidence="10" key="1">
    <citation type="submission" date="2018-12" db="EMBL/GenBank/DDBJ databases">
        <title>Genome sequence of Peanibacillus sp.</title>
        <authorList>
            <person name="Subramani G."/>
            <person name="Srinivasan S."/>
            <person name="Kim M.K."/>
        </authorList>
    </citation>
    <scope>NUCLEOTIDE SEQUENCE [LARGE SCALE GENOMIC DNA]</scope>
    <source>
        <strain evidence="10">18JY67-1</strain>
    </source>
</reference>
<keyword evidence="3" id="KW-1003">Cell membrane</keyword>
<evidence type="ECO:0000256" key="7">
    <source>
        <dbReference type="RuleBase" id="RU363032"/>
    </source>
</evidence>
<keyword evidence="2 7" id="KW-0813">Transport</keyword>
<evidence type="ECO:0000256" key="3">
    <source>
        <dbReference type="ARBA" id="ARBA00022475"/>
    </source>
</evidence>
<dbReference type="SUPFAM" id="SSF160964">
    <property type="entry name" value="MalF N-terminal region-like"/>
    <property type="match status" value="1"/>
</dbReference>
<evidence type="ECO:0000256" key="2">
    <source>
        <dbReference type="ARBA" id="ARBA00022448"/>
    </source>
</evidence>
<keyword evidence="5 7" id="KW-1133">Transmembrane helix</keyword>
<proteinExistence type="inferred from homology"/>
<dbReference type="InterPro" id="IPR000515">
    <property type="entry name" value="MetI-like"/>
</dbReference>